<proteinExistence type="predicted"/>
<dbReference type="RefSeq" id="XP_022749314.1">
    <property type="nucleotide sequence ID" value="XM_022893579.1"/>
</dbReference>
<dbReference type="PANTHER" id="PTHR35021:SF7">
    <property type="entry name" value="PROTEIN FB17, PUTATIVE-RELATED"/>
    <property type="match status" value="1"/>
</dbReference>
<feature type="region of interest" description="Disordered" evidence="1">
    <location>
        <begin position="1"/>
        <end position="34"/>
    </location>
</feature>
<reference evidence="3 4" key="1">
    <citation type="submission" date="2025-04" db="UniProtKB">
        <authorList>
            <consortium name="RefSeq"/>
        </authorList>
    </citation>
    <scope>IDENTIFICATION</scope>
    <source>
        <tissue evidence="3 4">Fruit stalk</tissue>
    </source>
</reference>
<sequence length="315" mass="36521">MHQQISRSEASKRPHPRVFQRGKNKRRYRQKKKNEYARLAAENRFFKGIIEGMISQYSKVPGKNFQKHENYVSHSTGQRSFYTQVTNLSLLDQQGMVFHTGGNDDEFHVMNGLELDELLDDLLSNETEKSKNSQTFKKSILTEFLKKLDDDVASSIDFPDFMVCFDGEHKKIGRYNFPSSLVSTVERITDVYGDVSAACLMNSIVAEKIYLFFCATIKEMEDMELHQVTEEKLLKWRDAIKDALRIDFKVDFAMHHLKRIARAYFGCMGNQELQSIEYKLDALNKQRAETYKDFKDCLADAKDFYGKSVSTGLFP</sequence>
<organism evidence="2 3">
    <name type="scientific">Durio zibethinus</name>
    <name type="common">Durian</name>
    <dbReference type="NCBI Taxonomy" id="66656"/>
    <lineage>
        <taxon>Eukaryota</taxon>
        <taxon>Viridiplantae</taxon>
        <taxon>Streptophyta</taxon>
        <taxon>Embryophyta</taxon>
        <taxon>Tracheophyta</taxon>
        <taxon>Spermatophyta</taxon>
        <taxon>Magnoliopsida</taxon>
        <taxon>eudicotyledons</taxon>
        <taxon>Gunneridae</taxon>
        <taxon>Pentapetalae</taxon>
        <taxon>rosids</taxon>
        <taxon>malvids</taxon>
        <taxon>Malvales</taxon>
        <taxon>Malvaceae</taxon>
        <taxon>Helicteroideae</taxon>
        <taxon>Durio</taxon>
    </lineage>
</organism>
<dbReference type="RefSeq" id="XP_022749315.1">
    <property type="nucleotide sequence ID" value="XM_022893580.1"/>
</dbReference>
<dbReference type="GeneID" id="111298865"/>
<evidence type="ECO:0000256" key="1">
    <source>
        <dbReference type="SAM" id="MobiDB-lite"/>
    </source>
</evidence>
<keyword evidence="2" id="KW-1185">Reference proteome</keyword>
<feature type="compositionally biased region" description="Basic residues" evidence="1">
    <location>
        <begin position="13"/>
        <end position="32"/>
    </location>
</feature>
<name>A0A6P5Z988_DURZI</name>
<dbReference type="PANTHER" id="PTHR35021">
    <property type="match status" value="1"/>
</dbReference>
<dbReference type="OrthoDB" id="997337at2759"/>
<dbReference type="AlphaFoldDB" id="A0A6P5Z988"/>
<evidence type="ECO:0000313" key="3">
    <source>
        <dbReference type="RefSeq" id="XP_022749314.1"/>
    </source>
</evidence>
<accession>A0A6P5Z988</accession>
<protein>
    <submittedName>
        <fullName evidence="3 4">Uncharacterized protein LOC111298865 isoform X1</fullName>
    </submittedName>
</protein>
<dbReference type="KEGG" id="dzi:111298865"/>
<dbReference type="Proteomes" id="UP000515121">
    <property type="component" value="Unplaced"/>
</dbReference>
<evidence type="ECO:0000313" key="2">
    <source>
        <dbReference type="Proteomes" id="UP000515121"/>
    </source>
</evidence>
<gene>
    <name evidence="3 4" type="primary">LOC111298865</name>
</gene>
<evidence type="ECO:0000313" key="4">
    <source>
        <dbReference type="RefSeq" id="XP_022749315.1"/>
    </source>
</evidence>